<dbReference type="EMBL" id="JAXQNO010000014">
    <property type="protein sequence ID" value="KAK4783938.1"/>
    <property type="molecule type" value="Genomic_DNA"/>
</dbReference>
<comment type="caution">
    <text evidence="2">The sequence shown here is derived from an EMBL/GenBank/DDBJ whole genome shotgun (WGS) entry which is preliminary data.</text>
</comment>
<dbReference type="Pfam" id="PF04765">
    <property type="entry name" value="TOD1_MUCI70"/>
    <property type="match status" value="1"/>
</dbReference>
<feature type="domain" description="TOD1/MUCI70 glycosyltransferase-like" evidence="1">
    <location>
        <begin position="41"/>
        <end position="142"/>
    </location>
</feature>
<evidence type="ECO:0000259" key="1">
    <source>
        <dbReference type="Pfam" id="PF04765"/>
    </source>
</evidence>
<dbReference type="Proteomes" id="UP001346149">
    <property type="component" value="Unassembled WGS sequence"/>
</dbReference>
<dbReference type="PANTHER" id="PTHR12956:SF27">
    <property type="entry name" value="TRANSMEMBRANE PROTEIN"/>
    <property type="match status" value="1"/>
</dbReference>
<dbReference type="InterPro" id="IPR006852">
    <property type="entry name" value="TOD1_MUCI70"/>
</dbReference>
<gene>
    <name evidence="2" type="ORF">SAY86_018306</name>
</gene>
<accession>A0AAN7LIV6</accession>
<proteinExistence type="predicted"/>
<dbReference type="PANTHER" id="PTHR12956">
    <property type="entry name" value="ALKALINE CERAMIDASE-RELATED"/>
    <property type="match status" value="1"/>
</dbReference>
<keyword evidence="3" id="KW-1185">Reference proteome</keyword>
<evidence type="ECO:0000313" key="3">
    <source>
        <dbReference type="Proteomes" id="UP001346149"/>
    </source>
</evidence>
<evidence type="ECO:0000313" key="2">
    <source>
        <dbReference type="EMBL" id="KAK4783938.1"/>
    </source>
</evidence>
<reference evidence="2 3" key="1">
    <citation type="journal article" date="2023" name="Hortic Res">
        <title>Pangenome of water caltrop reveals structural variations and asymmetric subgenome divergence after allopolyploidization.</title>
        <authorList>
            <person name="Zhang X."/>
            <person name="Chen Y."/>
            <person name="Wang L."/>
            <person name="Yuan Y."/>
            <person name="Fang M."/>
            <person name="Shi L."/>
            <person name="Lu R."/>
            <person name="Comes H.P."/>
            <person name="Ma Y."/>
            <person name="Chen Y."/>
            <person name="Huang G."/>
            <person name="Zhou Y."/>
            <person name="Zheng Z."/>
            <person name="Qiu Y."/>
        </authorList>
    </citation>
    <scope>NUCLEOTIDE SEQUENCE [LARGE SCALE GENOMIC DNA]</scope>
    <source>
        <strain evidence="2">F231</strain>
    </source>
</reference>
<dbReference type="InterPro" id="IPR048354">
    <property type="entry name" value="TOD1_MUCI70_glycTrfase_dom"/>
</dbReference>
<sequence>MFTRNSKILWDRGLGAPNPQPERKIIYCKKSNTSLWFCQSSQKCKKLLLSCIFGSSDFLRRPTSEQMSEFSKKNVCFVMFVDQPTQSTSASEGNVPNDNGNISLWRIIVVKNLPYKDMRRTLGRCQNSCLTLFPSSSSLSLDTPYGLTTQTPCSLSSTFYVEQGQSMPFLTIMSATARGRKFSRISISTNTTTCPLMNSLCFINRMA</sequence>
<name>A0AAN7LIV6_TRANT</name>
<dbReference type="AlphaFoldDB" id="A0AAN7LIV6"/>
<organism evidence="2 3">
    <name type="scientific">Trapa natans</name>
    <name type="common">Water chestnut</name>
    <dbReference type="NCBI Taxonomy" id="22666"/>
    <lineage>
        <taxon>Eukaryota</taxon>
        <taxon>Viridiplantae</taxon>
        <taxon>Streptophyta</taxon>
        <taxon>Embryophyta</taxon>
        <taxon>Tracheophyta</taxon>
        <taxon>Spermatophyta</taxon>
        <taxon>Magnoliopsida</taxon>
        <taxon>eudicotyledons</taxon>
        <taxon>Gunneridae</taxon>
        <taxon>Pentapetalae</taxon>
        <taxon>rosids</taxon>
        <taxon>malvids</taxon>
        <taxon>Myrtales</taxon>
        <taxon>Lythraceae</taxon>
        <taxon>Trapa</taxon>
    </lineage>
</organism>
<protein>
    <recommendedName>
        <fullName evidence="1">TOD1/MUCI70 glycosyltransferase-like domain-containing protein</fullName>
    </recommendedName>
</protein>